<sequence>MKTMTCRQLGGPCDLEHRGDTADEVIKAQDQHLKDAEQAGDATHLTARKEMKGRWLHPKKSMGWYREMKQSFADLPEG</sequence>
<evidence type="ECO:0000313" key="1">
    <source>
        <dbReference type="EMBL" id="MBB2893558.1"/>
    </source>
</evidence>
<evidence type="ECO:0000313" key="2">
    <source>
        <dbReference type="Proteomes" id="UP000559182"/>
    </source>
</evidence>
<dbReference type="Proteomes" id="UP000559182">
    <property type="component" value="Unassembled WGS sequence"/>
</dbReference>
<name>A0A839N733_9MICO</name>
<organism evidence="1 2">
    <name type="scientific">Flexivirga oryzae</name>
    <dbReference type="NCBI Taxonomy" id="1794944"/>
    <lineage>
        <taxon>Bacteria</taxon>
        <taxon>Bacillati</taxon>
        <taxon>Actinomycetota</taxon>
        <taxon>Actinomycetes</taxon>
        <taxon>Micrococcales</taxon>
        <taxon>Dermacoccaceae</taxon>
        <taxon>Flexivirga</taxon>
    </lineage>
</organism>
<dbReference type="RefSeq" id="WP_183322035.1">
    <property type="nucleotide sequence ID" value="NZ_JACHVQ010000003.1"/>
</dbReference>
<keyword evidence="2" id="KW-1185">Reference proteome</keyword>
<protein>
    <submittedName>
        <fullName evidence="1">Putative small metal-binding protein</fullName>
    </submittedName>
</protein>
<comment type="caution">
    <text evidence="1">The sequence shown here is derived from an EMBL/GenBank/DDBJ whole genome shotgun (WGS) entry which is preliminary data.</text>
</comment>
<accession>A0A839N733</accession>
<dbReference type="EMBL" id="JACHVQ010000003">
    <property type="protein sequence ID" value="MBB2893558.1"/>
    <property type="molecule type" value="Genomic_DNA"/>
</dbReference>
<dbReference type="Pfam" id="PF06348">
    <property type="entry name" value="DUF1059"/>
    <property type="match status" value="1"/>
</dbReference>
<proteinExistence type="predicted"/>
<dbReference type="AlphaFoldDB" id="A0A839N733"/>
<reference evidence="1 2" key="1">
    <citation type="submission" date="2020-08" db="EMBL/GenBank/DDBJ databases">
        <title>Sequencing the genomes of 1000 actinobacteria strains.</title>
        <authorList>
            <person name="Klenk H.-P."/>
        </authorList>
    </citation>
    <scope>NUCLEOTIDE SEQUENCE [LARGE SCALE GENOMIC DNA]</scope>
    <source>
        <strain evidence="1 2">DSM 105369</strain>
    </source>
</reference>
<gene>
    <name evidence="1" type="ORF">FHU39_003589</name>
</gene>
<dbReference type="InterPro" id="IPR009409">
    <property type="entry name" value="DUF1059"/>
</dbReference>